<proteinExistence type="predicted"/>
<dbReference type="EMBL" id="CP140152">
    <property type="protein sequence ID" value="WQH04681.1"/>
    <property type="molecule type" value="Genomic_DNA"/>
</dbReference>
<dbReference type="GeneID" id="43166739"/>
<name>A0ABZ0XY38_9BURK</name>
<evidence type="ECO:0000313" key="2">
    <source>
        <dbReference type="Proteomes" id="UP001326110"/>
    </source>
</evidence>
<keyword evidence="2" id="KW-1185">Reference proteome</keyword>
<dbReference type="Pfam" id="PF05488">
    <property type="entry name" value="PAAR_motif"/>
    <property type="match status" value="1"/>
</dbReference>
<protein>
    <submittedName>
        <fullName evidence="1">PAAR domain-containing protein</fullName>
    </submittedName>
</protein>
<dbReference type="RefSeq" id="WP_019924569.1">
    <property type="nucleotide sequence ID" value="NZ_CP140152.1"/>
</dbReference>
<dbReference type="InterPro" id="IPR008727">
    <property type="entry name" value="PAAR_motif"/>
</dbReference>
<dbReference type="Proteomes" id="UP001326110">
    <property type="component" value="Chromosome"/>
</dbReference>
<dbReference type="Gene3D" id="2.60.200.60">
    <property type="match status" value="1"/>
</dbReference>
<sequence length="179" mass="18640">MRAVICQGDPTSHGGKVLEGNPAMKINGKLVAYKGHMTFCPKCKGNFPISEGLDFHHYTGKGTAVDGMKTACGAKLIATQQLVFVADGGGGGAESGATEAPKAAKAETSYGASFRAVDQYTGEPVAGLAYRMVLADGTILRGVTDADGKTQCATSQEADTVELHWETEVPDDQRDGEPS</sequence>
<reference evidence="1 2" key="1">
    <citation type="submission" date="2023-11" db="EMBL/GenBank/DDBJ databases">
        <title>MicrobeMod: A computational toolkit for identifying prokaryotic methylation and restriction-modification with nanopore sequencing.</title>
        <authorList>
            <person name="Crits-Christoph A."/>
            <person name="Kang S.C."/>
            <person name="Lee H."/>
            <person name="Ostrov N."/>
        </authorList>
    </citation>
    <scope>NUCLEOTIDE SEQUENCE [LARGE SCALE GENOMIC DNA]</scope>
    <source>
        <strain evidence="1 2">ATCC 25935</strain>
    </source>
</reference>
<evidence type="ECO:0000313" key="1">
    <source>
        <dbReference type="EMBL" id="WQH04681.1"/>
    </source>
</evidence>
<gene>
    <name evidence="1" type="ORF">SR858_27185</name>
</gene>
<accession>A0ABZ0XY38</accession>
<organism evidence="1 2">
    <name type="scientific">Duganella zoogloeoides</name>
    <dbReference type="NCBI Taxonomy" id="75659"/>
    <lineage>
        <taxon>Bacteria</taxon>
        <taxon>Pseudomonadati</taxon>
        <taxon>Pseudomonadota</taxon>
        <taxon>Betaproteobacteria</taxon>
        <taxon>Burkholderiales</taxon>
        <taxon>Oxalobacteraceae</taxon>
        <taxon>Telluria group</taxon>
        <taxon>Duganella</taxon>
    </lineage>
</organism>
<dbReference type="CDD" id="cd14744">
    <property type="entry name" value="PAAR_CT_2"/>
    <property type="match status" value="1"/>
</dbReference>